<dbReference type="GeneID" id="576678"/>
<dbReference type="InParanoid" id="A0A7M7RDB2"/>
<dbReference type="OrthoDB" id="201362at2759"/>
<protein>
    <recommendedName>
        <fullName evidence="2">Succinate dehydrogenase assembly factor 4, mitochondrial</fullName>
    </recommendedName>
</protein>
<accession>A0A7M7RDB2</accession>
<dbReference type="PANTHER" id="PTHR28524">
    <property type="entry name" value="SUCCINATE DEHYDROGENASE ASSEMBLY FACTOR 4, MITOCHONDRIAL"/>
    <property type="match status" value="1"/>
</dbReference>
<dbReference type="PANTHER" id="PTHR28524:SF3">
    <property type="entry name" value="SUCCINATE DEHYDROGENASE ASSEMBLY FACTOR 4, MITOCHONDRIAL"/>
    <property type="match status" value="1"/>
</dbReference>
<dbReference type="OMA" id="MPEKHRD"/>
<dbReference type="Proteomes" id="UP000007110">
    <property type="component" value="Unassembled WGS sequence"/>
</dbReference>
<dbReference type="InterPro" id="IPR012875">
    <property type="entry name" value="SDHF4"/>
</dbReference>
<feature type="compositionally biased region" description="Low complexity" evidence="3">
    <location>
        <begin position="42"/>
        <end position="58"/>
    </location>
</feature>
<evidence type="ECO:0000313" key="4">
    <source>
        <dbReference type="EnsemblMetazoa" id="XP_782052"/>
    </source>
</evidence>
<feature type="region of interest" description="Disordered" evidence="3">
    <location>
        <begin position="42"/>
        <end position="125"/>
    </location>
</feature>
<feature type="compositionally biased region" description="Basic and acidic residues" evidence="3">
    <location>
        <begin position="112"/>
        <end position="125"/>
    </location>
</feature>
<dbReference type="Pfam" id="PF07896">
    <property type="entry name" value="DUF1674"/>
    <property type="match status" value="1"/>
</dbReference>
<comment type="similarity">
    <text evidence="1">Belongs to the SDHAF4 family.</text>
</comment>
<dbReference type="KEGG" id="spu:576678"/>
<dbReference type="EnsemblMetazoa" id="XM_776959">
    <property type="protein sequence ID" value="XP_782052"/>
    <property type="gene ID" value="LOC576678"/>
</dbReference>
<reference evidence="4" key="2">
    <citation type="submission" date="2021-01" db="UniProtKB">
        <authorList>
            <consortium name="EnsemblMetazoa"/>
        </authorList>
    </citation>
    <scope>IDENTIFICATION</scope>
</reference>
<evidence type="ECO:0000256" key="1">
    <source>
        <dbReference type="ARBA" id="ARBA00005701"/>
    </source>
</evidence>
<dbReference type="AlphaFoldDB" id="A0A7M7RDB2"/>
<feature type="compositionally biased region" description="Basic and acidic residues" evidence="3">
    <location>
        <begin position="70"/>
        <end position="92"/>
    </location>
</feature>
<reference evidence="5" key="1">
    <citation type="submission" date="2015-02" db="EMBL/GenBank/DDBJ databases">
        <title>Genome sequencing for Strongylocentrotus purpuratus.</title>
        <authorList>
            <person name="Murali S."/>
            <person name="Liu Y."/>
            <person name="Vee V."/>
            <person name="English A."/>
            <person name="Wang M."/>
            <person name="Skinner E."/>
            <person name="Han Y."/>
            <person name="Muzny D.M."/>
            <person name="Worley K.C."/>
            <person name="Gibbs R.A."/>
        </authorList>
    </citation>
    <scope>NUCLEOTIDE SEQUENCE</scope>
</reference>
<dbReference type="RefSeq" id="XP_782052.1">
    <property type="nucleotide sequence ID" value="XM_776959.4"/>
</dbReference>
<name>A0A7M7RDB2_STRPU</name>
<organism evidence="4 5">
    <name type="scientific">Strongylocentrotus purpuratus</name>
    <name type="common">Purple sea urchin</name>
    <dbReference type="NCBI Taxonomy" id="7668"/>
    <lineage>
        <taxon>Eukaryota</taxon>
        <taxon>Metazoa</taxon>
        <taxon>Echinodermata</taxon>
        <taxon>Eleutherozoa</taxon>
        <taxon>Echinozoa</taxon>
        <taxon>Echinoidea</taxon>
        <taxon>Euechinoidea</taxon>
        <taxon>Echinacea</taxon>
        <taxon>Camarodonta</taxon>
        <taxon>Echinidea</taxon>
        <taxon>Strongylocentrotidae</taxon>
        <taxon>Strongylocentrotus</taxon>
    </lineage>
</organism>
<evidence type="ECO:0000313" key="5">
    <source>
        <dbReference type="Proteomes" id="UP000007110"/>
    </source>
</evidence>
<evidence type="ECO:0000256" key="3">
    <source>
        <dbReference type="SAM" id="MobiDB-lite"/>
    </source>
</evidence>
<sequence length="125" mass="13689">MAASRASNFCLQVVKISQLKPFTQCSVTAARQMIFTTPIRCASASSNGNQGNGDQSSGRAPLKKPFTPVGKHDDHMPEKHRDAEKEALKAFPDDVNPETGEKGGPRGPEPTRYGDWERKGRCIDF</sequence>
<dbReference type="GO" id="GO:0034553">
    <property type="term" value="P:mitochondrial respiratory chain complex II assembly"/>
    <property type="evidence" value="ECO:0000318"/>
    <property type="project" value="GO_Central"/>
</dbReference>
<evidence type="ECO:0000256" key="2">
    <source>
        <dbReference type="ARBA" id="ARBA00022170"/>
    </source>
</evidence>
<proteinExistence type="inferred from homology"/>
<dbReference type="GO" id="GO:0005739">
    <property type="term" value="C:mitochondrion"/>
    <property type="evidence" value="ECO:0000318"/>
    <property type="project" value="GO_Central"/>
</dbReference>
<keyword evidence="5" id="KW-1185">Reference proteome</keyword>